<dbReference type="RefSeq" id="XP_008879776.1">
    <property type="nucleotide sequence ID" value="XM_008881554.1"/>
</dbReference>
<dbReference type="InterPro" id="IPR001242">
    <property type="entry name" value="Condensation_dom"/>
</dbReference>
<dbReference type="SMART" id="SM00823">
    <property type="entry name" value="PKS_PP"/>
    <property type="match status" value="1"/>
</dbReference>
<evidence type="ECO:0000259" key="3">
    <source>
        <dbReference type="PROSITE" id="PS50075"/>
    </source>
</evidence>
<dbReference type="InterPro" id="IPR006162">
    <property type="entry name" value="Ppantetheine_attach_site"/>
</dbReference>
<dbReference type="Pfam" id="PF00668">
    <property type="entry name" value="Condensation"/>
    <property type="match status" value="2"/>
</dbReference>
<evidence type="ECO:0000256" key="2">
    <source>
        <dbReference type="ARBA" id="ARBA00022553"/>
    </source>
</evidence>
<organism evidence="4">
    <name type="scientific">Aphanomyces invadans</name>
    <dbReference type="NCBI Taxonomy" id="157072"/>
    <lineage>
        <taxon>Eukaryota</taxon>
        <taxon>Sar</taxon>
        <taxon>Stramenopiles</taxon>
        <taxon>Oomycota</taxon>
        <taxon>Saprolegniomycetes</taxon>
        <taxon>Saprolegniales</taxon>
        <taxon>Verrucalvaceae</taxon>
        <taxon>Aphanomyces</taxon>
    </lineage>
</organism>
<dbReference type="Gene3D" id="1.10.1200.10">
    <property type="entry name" value="ACP-like"/>
    <property type="match status" value="1"/>
</dbReference>
<accession>A0A024TBU6</accession>
<feature type="domain" description="Carrier" evidence="3">
    <location>
        <begin position="101"/>
        <end position="177"/>
    </location>
</feature>
<evidence type="ECO:0000313" key="4">
    <source>
        <dbReference type="EMBL" id="ETV91508.1"/>
    </source>
</evidence>
<proteinExistence type="predicted"/>
<dbReference type="PROSITE" id="PS50075">
    <property type="entry name" value="CARRIER"/>
    <property type="match status" value="1"/>
</dbReference>
<dbReference type="eggNOG" id="KOG1178">
    <property type="taxonomic scope" value="Eukaryota"/>
</dbReference>
<dbReference type="Gene3D" id="3.30.559.10">
    <property type="entry name" value="Chloramphenicol acetyltransferase-like domain"/>
    <property type="match status" value="2"/>
</dbReference>
<dbReference type="SUPFAM" id="SSF56801">
    <property type="entry name" value="Acetyl-CoA synthetase-like"/>
    <property type="match status" value="1"/>
</dbReference>
<dbReference type="InterPro" id="IPR036736">
    <property type="entry name" value="ACP-like_sf"/>
</dbReference>
<dbReference type="EMBL" id="KI914009">
    <property type="protein sequence ID" value="ETV91508.1"/>
    <property type="molecule type" value="Genomic_DNA"/>
</dbReference>
<dbReference type="Gene3D" id="3.30.300.30">
    <property type="match status" value="1"/>
</dbReference>
<keyword evidence="2" id="KW-0597">Phosphoprotein</keyword>
<dbReference type="STRING" id="157072.A0A024TBU6"/>
<name>A0A024TBU6_9STRA</name>
<dbReference type="AlphaFoldDB" id="A0A024TBU6"/>
<dbReference type="InterPro" id="IPR023213">
    <property type="entry name" value="CAT-like_dom_sf"/>
</dbReference>
<dbReference type="VEuPathDB" id="FungiDB:H310_13904"/>
<evidence type="ECO:0000256" key="1">
    <source>
        <dbReference type="ARBA" id="ARBA00022450"/>
    </source>
</evidence>
<dbReference type="InterPro" id="IPR020806">
    <property type="entry name" value="PKS_PP-bd"/>
</dbReference>
<dbReference type="PANTHER" id="PTHR45398:SF1">
    <property type="entry name" value="ENZYME, PUTATIVE (JCVI)-RELATED"/>
    <property type="match status" value="1"/>
</dbReference>
<dbReference type="GeneID" id="20090954"/>
<dbReference type="GO" id="GO:0003824">
    <property type="term" value="F:catalytic activity"/>
    <property type="evidence" value="ECO:0007669"/>
    <property type="project" value="InterPro"/>
</dbReference>
<gene>
    <name evidence="4" type="ORF">H310_13904</name>
</gene>
<keyword evidence="1" id="KW-0596">Phosphopantetheine</keyword>
<protein>
    <recommendedName>
        <fullName evidence="3">Carrier domain-containing protein</fullName>
    </recommendedName>
</protein>
<dbReference type="Pfam" id="PF00550">
    <property type="entry name" value="PP-binding"/>
    <property type="match status" value="1"/>
</dbReference>
<sequence>MDSQVKLKGYRIELDEVANAMMLHPDVISACVVVKDKSHLVGFFTPADVCKTSLENFALGLLPAYMTPTIWIGLDVMPMNSNGKINRSALEIANIETVLLQYETDIERLLASVWSDVLSVDDKEIGRNTSFISLGGDSISAIRVSAKMKHLGWTLSTANVVKFPRLEAMARAAAALVVTHRPSNVVVSGDVPLTPIQHMSFCHPWRNAHHWNLSMTLKAREAVCVESLKVAVAKLVDHHDMLRARFDHDGVRWKQHILVKDSAPNVKAVQIGHVDDLTEAILIQEQSLNLTTGPVFAVTLLGTPFGDQFVQFTLHHAIADMVSWRILANDLETVLSNESLATKSTSFQDWSEAMTKQAPLWLPAAWTDYMGMDVAPPATACADAVLHRGQAVLQTQIATKLSAANSVYGTNIQEMALAALTGALAQMRQVDSTQLLLMMEGHGREPWNASLDVSSTVGWFTCEYPVVFTATSSLSNLLRDVKQTLRAVPDKGLSYEAIKYLVPPSPENTAIQNHRRHNLAFNYLGRFQEMQAKDGLFEVYNGLNIPQTDPLETNFTPGSISLHHHEDSLVLTMDVPDWLFRCDQVGMWCDLWCVWMEKLVAHCLDPATIGGRTLSDVPLLKTSTAVQAAERTILSTLHLRPLDVVDMYPVTSLQAGLLTAMIQDPSEYVLQTVLRIDRVCEFGRLRSSWRDLVATTPFLSTVFGSTVHGLFQTIPKDDWTTWTVHDRVLSKSEWSAFLASYMRQDRLDGFSLASKSFHRFYCAALDDGSLRVVWTTHHAVMDGWSLPLVMDKWHALLNGRAPGPPSKPFRDHVEWLDQQDMELCQTFWQAALANADKTQLLALPKPDATVSELKYRDIQRSIDLVHLRQLCKTQSVTPSTVFRAAWAILLHVYTRSEFVMFGAVMSGRDNGEPDVESMIGMLINTVPVLTQVSPRTTVAEFLSTMQTYSTDVVSHAHASLMDIKRWTAIHRILFDTVVAFENYPQAALDPSKVNSASIAIESKHEYADTTLGIAISPLSEDKFHLFMTYNSSQSRRSRTRAIPLEL</sequence>
<dbReference type="OrthoDB" id="78929at2759"/>
<dbReference type="PANTHER" id="PTHR45398">
    <property type="match status" value="1"/>
</dbReference>
<dbReference type="InterPro" id="IPR009081">
    <property type="entry name" value="PP-bd_ACP"/>
</dbReference>
<dbReference type="SUPFAM" id="SSF52777">
    <property type="entry name" value="CoA-dependent acyltransferases"/>
    <property type="match status" value="4"/>
</dbReference>
<dbReference type="GO" id="GO:0031177">
    <property type="term" value="F:phosphopantetheine binding"/>
    <property type="evidence" value="ECO:0007669"/>
    <property type="project" value="InterPro"/>
</dbReference>
<dbReference type="InterPro" id="IPR045851">
    <property type="entry name" value="AMP-bd_C_sf"/>
</dbReference>
<dbReference type="SUPFAM" id="SSF47336">
    <property type="entry name" value="ACP-like"/>
    <property type="match status" value="1"/>
</dbReference>
<dbReference type="Gene3D" id="3.30.559.30">
    <property type="entry name" value="Nonribosomal peptide synthetase, condensation domain"/>
    <property type="match status" value="2"/>
</dbReference>
<reference evidence="4" key="1">
    <citation type="submission" date="2013-12" db="EMBL/GenBank/DDBJ databases">
        <title>The Genome Sequence of Aphanomyces invadans NJM9701.</title>
        <authorList>
            <consortium name="The Broad Institute Genomics Platform"/>
            <person name="Russ C."/>
            <person name="Tyler B."/>
            <person name="van West P."/>
            <person name="Dieguez-Uribeondo J."/>
            <person name="Young S.K."/>
            <person name="Zeng Q."/>
            <person name="Gargeya S."/>
            <person name="Fitzgerald M."/>
            <person name="Abouelleil A."/>
            <person name="Alvarado L."/>
            <person name="Chapman S.B."/>
            <person name="Gainer-Dewar J."/>
            <person name="Goldberg J."/>
            <person name="Griggs A."/>
            <person name="Gujja S."/>
            <person name="Hansen M."/>
            <person name="Howarth C."/>
            <person name="Imamovic A."/>
            <person name="Ireland A."/>
            <person name="Larimer J."/>
            <person name="McCowan C."/>
            <person name="Murphy C."/>
            <person name="Pearson M."/>
            <person name="Poon T.W."/>
            <person name="Priest M."/>
            <person name="Roberts A."/>
            <person name="Saif S."/>
            <person name="Shea T."/>
            <person name="Sykes S."/>
            <person name="Wortman J."/>
            <person name="Nusbaum C."/>
            <person name="Birren B."/>
        </authorList>
    </citation>
    <scope>NUCLEOTIDE SEQUENCE [LARGE SCALE GENOMIC DNA]</scope>
    <source>
        <strain evidence="4">NJM9701</strain>
    </source>
</reference>
<dbReference type="PROSITE" id="PS00012">
    <property type="entry name" value="PHOSPHOPANTETHEINE"/>
    <property type="match status" value="1"/>
</dbReference>